<organism evidence="2 3">
    <name type="scientific">Pleurostoma richardsiae</name>
    <dbReference type="NCBI Taxonomy" id="41990"/>
    <lineage>
        <taxon>Eukaryota</taxon>
        <taxon>Fungi</taxon>
        <taxon>Dikarya</taxon>
        <taxon>Ascomycota</taxon>
        <taxon>Pezizomycotina</taxon>
        <taxon>Sordariomycetes</taxon>
        <taxon>Sordariomycetidae</taxon>
        <taxon>Calosphaeriales</taxon>
        <taxon>Pleurostomataceae</taxon>
        <taxon>Pleurostoma</taxon>
    </lineage>
</organism>
<name>A0AA38VTF3_9PEZI</name>
<reference evidence="2" key="1">
    <citation type="submission" date="2022-07" db="EMBL/GenBank/DDBJ databases">
        <title>Fungi with potential for degradation of polypropylene.</title>
        <authorList>
            <person name="Gostincar C."/>
        </authorList>
    </citation>
    <scope>NUCLEOTIDE SEQUENCE</scope>
    <source>
        <strain evidence="2">EXF-13308</strain>
    </source>
</reference>
<keyword evidence="3" id="KW-1185">Reference proteome</keyword>
<dbReference type="InterPro" id="IPR054471">
    <property type="entry name" value="GPIID_WHD"/>
</dbReference>
<evidence type="ECO:0000259" key="1">
    <source>
        <dbReference type="Pfam" id="PF22939"/>
    </source>
</evidence>
<sequence>MRLRGEDEIDAISNDIELVIKDAMEDLVDRGLPLELLEDMERELIARADRTFLWVTLIIQLLRERAEEGASRRELDGILRSRTVDAVYHALLCSRPNHSKARKMLSIILAALQPLTVEELSTALAVRPDHQTFEESSLPRRPSIRTFEHLEWELVYPFENHIKGLCGNFVRIIQGKVYLVHQTAREFLLDEVSLRESDGPITWATAEEELWQMEQGDGFMDDYDEPSFHKDFADDESTVAGSPSSNWQHSFSLTDAHALLLEICVSYLYLLGKRSRIPGLGLGVPSPKAAAFLPYVAKSWTTHFRKICDKIPSSALPYYHSLCHPRFPGFTAWLEAHGMQITRPVMGGADDEQQDYLVSSFGLEPSENASSRPGQGVTSSAAALVSKSDARVLSSNPGAAQNFHFPVTADENGFVSLDFDRAAKSRKVSSYDEDFEIAMAQLTHWRRQGAK</sequence>
<dbReference type="Proteomes" id="UP001174694">
    <property type="component" value="Unassembled WGS sequence"/>
</dbReference>
<comment type="caution">
    <text evidence="2">The sequence shown here is derived from an EMBL/GenBank/DDBJ whole genome shotgun (WGS) entry which is preliminary data.</text>
</comment>
<proteinExistence type="predicted"/>
<accession>A0AA38VTF3</accession>
<evidence type="ECO:0000313" key="3">
    <source>
        <dbReference type="Proteomes" id="UP001174694"/>
    </source>
</evidence>
<dbReference type="PANTHER" id="PTHR10039">
    <property type="entry name" value="AMELOGENIN"/>
    <property type="match status" value="1"/>
</dbReference>
<feature type="domain" description="GPI inositol-deacylase winged helix" evidence="1">
    <location>
        <begin position="93"/>
        <end position="194"/>
    </location>
</feature>
<protein>
    <submittedName>
        <fullName evidence="2">Ankyrin repeat protein</fullName>
    </submittedName>
</protein>
<dbReference type="PANTHER" id="PTHR10039:SF14">
    <property type="entry name" value="NACHT DOMAIN-CONTAINING PROTEIN"/>
    <property type="match status" value="1"/>
</dbReference>
<gene>
    <name evidence="2" type="ORF">NKR23_g5747</name>
</gene>
<dbReference type="Pfam" id="PF22939">
    <property type="entry name" value="WHD_GPIID"/>
    <property type="match status" value="1"/>
</dbReference>
<evidence type="ECO:0000313" key="2">
    <source>
        <dbReference type="EMBL" id="KAJ9144689.1"/>
    </source>
</evidence>
<dbReference type="AlphaFoldDB" id="A0AA38VTF3"/>
<dbReference type="EMBL" id="JANBVO010000016">
    <property type="protein sequence ID" value="KAJ9144689.1"/>
    <property type="molecule type" value="Genomic_DNA"/>
</dbReference>